<dbReference type="EMBL" id="CP000085">
    <property type="protein sequence ID" value="ABC34727.1"/>
    <property type="molecule type" value="Genomic_DNA"/>
</dbReference>
<proteinExistence type="predicted"/>
<feature type="compositionally biased region" description="Low complexity" evidence="1">
    <location>
        <begin position="92"/>
        <end position="105"/>
    </location>
</feature>
<accession>Q2T6N8</accession>
<feature type="compositionally biased region" description="Low complexity" evidence="1">
    <location>
        <begin position="123"/>
        <end position="136"/>
    </location>
</feature>
<feature type="region of interest" description="Disordered" evidence="1">
    <location>
        <begin position="282"/>
        <end position="319"/>
    </location>
</feature>
<dbReference type="AlphaFoldDB" id="Q2T6N8"/>
<dbReference type="KEGG" id="bte:BTH_II0964"/>
<keyword evidence="3" id="KW-1185">Reference proteome</keyword>
<name>Q2T6N8_BURTA</name>
<gene>
    <name evidence="2" type="ordered locus">BTH_II0964</name>
</gene>
<evidence type="ECO:0000313" key="3">
    <source>
        <dbReference type="Proteomes" id="UP000001930"/>
    </source>
</evidence>
<feature type="region of interest" description="Disordered" evidence="1">
    <location>
        <begin position="1"/>
        <end position="136"/>
    </location>
</feature>
<dbReference type="HOGENOM" id="CLU_620649_0_0_4"/>
<evidence type="ECO:0000256" key="1">
    <source>
        <dbReference type="SAM" id="MobiDB-lite"/>
    </source>
</evidence>
<dbReference type="Proteomes" id="UP000001930">
    <property type="component" value="Chromosome II"/>
</dbReference>
<reference evidence="2 3" key="1">
    <citation type="journal article" date="2005" name="BMC Genomics">
        <title>Bacterial genome adaptation to niches: divergence of the potential virulence genes in three Burkholderia species of different survival strategies.</title>
        <authorList>
            <person name="Kim H.S."/>
            <person name="Schell M.A."/>
            <person name="Yu Y."/>
            <person name="Ulrich R.L."/>
            <person name="Sarria S.H."/>
            <person name="Nierman W.C."/>
            <person name="DeShazer D."/>
        </authorList>
    </citation>
    <scope>NUCLEOTIDE SEQUENCE [LARGE SCALE GENOMIC DNA]</scope>
    <source>
        <strain evidence="3">ATCC 700388 / DSM 13276 / CCUG 48851 / CIP 106301 / E264</strain>
    </source>
</reference>
<sequence>MPRRFNRAADPRRTFASADRNSQTRRRPLRKRNTVSHTLSHASPVSTGRVKGSHHSSRSSTATMDSSVSGIGHPSCGQANSDSDRAPGDPVSARSSPSGRQPPSGVLSHLPSKSPGATAIAQPSLAMPSPGAPGAARAAVKHVDPATRSETCGDTRQLAALQTTAARQVLYQPSESLRHELGQAANSLHPIYAALDAQDKQALGARLFGAEGLMPGRSPSALLDVLSRVGRTPDRSSAHDRAIVIALMGDIGALYAATGATTGTDRLPEASVRLRANLSERLAEAGLAPPPPRSIQSVQEEGGSRAVGPDKTAERTRPAAAHFDRTGIHNLGEDADEIIGVPRHARIPPTQWDVAHIAENRVDGTVEPFAGHMSGSPAEILQTWDMLRGEPAERQFVGTLHTRLETRAEHHDPMQVHSPAQQVQHLARAAGACAFLVGLGYHSTVEVIEGALTYLGQSMRRHDVLGAGQRDAGHLFGQGAATELMSELFQGHQRVPDPASPRFR</sequence>
<feature type="compositionally biased region" description="Basic residues" evidence="1">
    <location>
        <begin position="23"/>
        <end position="34"/>
    </location>
</feature>
<feature type="compositionally biased region" description="Low complexity" evidence="1">
    <location>
        <begin position="58"/>
        <end position="69"/>
    </location>
</feature>
<organism evidence="2 3">
    <name type="scientific">Burkholderia thailandensis (strain ATCC 700388 / DSM 13276 / CCUG 48851 / CIP 106301 / E264)</name>
    <dbReference type="NCBI Taxonomy" id="271848"/>
    <lineage>
        <taxon>Bacteria</taxon>
        <taxon>Pseudomonadati</taxon>
        <taxon>Pseudomonadota</taxon>
        <taxon>Betaproteobacteria</taxon>
        <taxon>Burkholderiales</taxon>
        <taxon>Burkholderiaceae</taxon>
        <taxon>Burkholderia</taxon>
        <taxon>pseudomallei group</taxon>
    </lineage>
</organism>
<feature type="compositionally biased region" description="Polar residues" evidence="1">
    <location>
        <begin position="35"/>
        <end position="46"/>
    </location>
</feature>
<protein>
    <submittedName>
        <fullName evidence="2">Uncharacterized protein</fullName>
    </submittedName>
</protein>
<evidence type="ECO:0000313" key="2">
    <source>
        <dbReference type="EMBL" id="ABC34727.1"/>
    </source>
</evidence>